<gene>
    <name evidence="1" type="ORF">WBAD_1207</name>
</gene>
<dbReference type="EMBL" id="OUNE01000214">
    <property type="protein sequence ID" value="SPP33535.1"/>
    <property type="molecule type" value="Genomic_DNA"/>
</dbReference>
<reference evidence="1" key="1">
    <citation type="submission" date="2018-04" db="EMBL/GenBank/DDBJ databases">
        <authorList>
            <person name="Go L.Y."/>
            <person name="Mitchell J.A."/>
        </authorList>
    </citation>
    <scope>NUCLEOTIDE SEQUENCE</scope>
    <source>
        <strain evidence="1">WBAD</strain>
    </source>
</reference>
<proteinExistence type="predicted"/>
<accession>A0A3B0IZT1</accession>
<sequence>MGLINKDKKEFDKVWAEHYKNEKTPDHKKNDQYKKKFEEFYNRGTKYTHLLPKEENGNYRQFAKEVFKEIFEYAEAQVPSDSILEELVTNCNQAGYVGPLMGNDGSLTTISLKYGLSFRSIDYIIHINCDNNNHVAITVKEPISACVTEKPEEELCKLDSSLEFTLESQDGKDDVIYKDGKLSLTVPRELRDYKIDDRNLFDIIKEYFYRFCEKLGFKFEIKHNLGDSIEVNSRLESVQPPIHSNEHENTP</sequence>
<dbReference type="AlphaFoldDB" id="A0A3B0IZT1"/>
<name>A0A3B0IZT1_9RICK</name>
<organism evidence="1">
    <name type="scientific">Wolbachia endosymbiont of Aleurodicus dispersus</name>
    <dbReference type="NCBI Taxonomy" id="1288877"/>
    <lineage>
        <taxon>Bacteria</taxon>
        <taxon>Pseudomonadati</taxon>
        <taxon>Pseudomonadota</taxon>
        <taxon>Alphaproteobacteria</taxon>
        <taxon>Rickettsiales</taxon>
        <taxon>Anaplasmataceae</taxon>
        <taxon>Wolbachieae</taxon>
        <taxon>Wolbachia</taxon>
    </lineage>
</organism>
<protein>
    <submittedName>
        <fullName evidence="1">Uncharacterized protein</fullName>
    </submittedName>
</protein>
<evidence type="ECO:0000313" key="1">
    <source>
        <dbReference type="EMBL" id="SPP33535.1"/>
    </source>
</evidence>